<dbReference type="GO" id="GO:0008168">
    <property type="term" value="F:methyltransferase activity"/>
    <property type="evidence" value="ECO:0007669"/>
    <property type="project" value="UniProtKB-KW"/>
</dbReference>
<sequence>MLPNFFDGDVAQGYDAGSPEMFAPEVLGPTVDVLAELADGQAALELAIGTGRVALPLSERGVHLHGIELSQAMVDQLRAKPGADRIDVAIGDMTTTRVEGRFGLVFLVFNTIGNVTTQDAQVAVFENAAAHLRPGGRFVVEVGVPHLRDRFRVFNHTDEHVGIDEHDAATQLSWSHHYSSTDGETYHRRSIPFRKVWPSELDLMARIAGLRPEHRWADWDRSPFTNASTKHVSVWRKIDA</sequence>
<evidence type="ECO:0000313" key="2">
    <source>
        <dbReference type="EMBL" id="MFC5495171.1"/>
    </source>
</evidence>
<gene>
    <name evidence="2" type="ORF">ACFPKY_18815</name>
</gene>
<name>A0ABW0N4L5_9ACTN</name>
<dbReference type="Proteomes" id="UP001595956">
    <property type="component" value="Unassembled WGS sequence"/>
</dbReference>
<evidence type="ECO:0000313" key="3">
    <source>
        <dbReference type="Proteomes" id="UP001595956"/>
    </source>
</evidence>
<comment type="caution">
    <text evidence="2">The sequence shown here is derived from an EMBL/GenBank/DDBJ whole genome shotgun (WGS) entry which is preliminary data.</text>
</comment>
<keyword evidence="2" id="KW-0808">Transferase</keyword>
<proteinExistence type="predicted"/>
<protein>
    <submittedName>
        <fullName evidence="2">Class I SAM-dependent DNA methyltransferase</fullName>
    </submittedName>
</protein>
<dbReference type="GO" id="GO:0032259">
    <property type="term" value="P:methylation"/>
    <property type="evidence" value="ECO:0007669"/>
    <property type="project" value="UniProtKB-KW"/>
</dbReference>
<dbReference type="EMBL" id="JBHSMD010000006">
    <property type="protein sequence ID" value="MFC5495171.1"/>
    <property type="molecule type" value="Genomic_DNA"/>
</dbReference>
<feature type="domain" description="Methyltransferase" evidence="1">
    <location>
        <begin position="44"/>
        <end position="136"/>
    </location>
</feature>
<reference evidence="3" key="1">
    <citation type="journal article" date="2019" name="Int. J. Syst. Evol. Microbiol.">
        <title>The Global Catalogue of Microorganisms (GCM) 10K type strain sequencing project: providing services to taxonomists for standard genome sequencing and annotation.</title>
        <authorList>
            <consortium name="The Broad Institute Genomics Platform"/>
            <consortium name="The Broad Institute Genome Sequencing Center for Infectious Disease"/>
            <person name="Wu L."/>
            <person name="Ma J."/>
        </authorList>
    </citation>
    <scope>NUCLEOTIDE SEQUENCE [LARGE SCALE GENOMIC DNA]</scope>
    <source>
        <strain evidence="3">KACC 13778</strain>
    </source>
</reference>
<dbReference type="InterPro" id="IPR029063">
    <property type="entry name" value="SAM-dependent_MTases_sf"/>
</dbReference>
<keyword evidence="3" id="KW-1185">Reference proteome</keyword>
<organism evidence="2 3">
    <name type="scientific">Nocardioides caricicola</name>
    <dbReference type="NCBI Taxonomy" id="634770"/>
    <lineage>
        <taxon>Bacteria</taxon>
        <taxon>Bacillati</taxon>
        <taxon>Actinomycetota</taxon>
        <taxon>Actinomycetes</taxon>
        <taxon>Propionibacteriales</taxon>
        <taxon>Nocardioidaceae</taxon>
        <taxon>Nocardioides</taxon>
    </lineage>
</organism>
<dbReference type="Gene3D" id="3.40.50.150">
    <property type="entry name" value="Vaccinia Virus protein VP39"/>
    <property type="match status" value="1"/>
</dbReference>
<dbReference type="SUPFAM" id="SSF53335">
    <property type="entry name" value="S-adenosyl-L-methionine-dependent methyltransferases"/>
    <property type="match status" value="1"/>
</dbReference>
<dbReference type="InterPro" id="IPR041698">
    <property type="entry name" value="Methyltransf_25"/>
</dbReference>
<evidence type="ECO:0000259" key="1">
    <source>
        <dbReference type="Pfam" id="PF13649"/>
    </source>
</evidence>
<dbReference type="Pfam" id="PF13649">
    <property type="entry name" value="Methyltransf_25"/>
    <property type="match status" value="1"/>
</dbReference>
<dbReference type="CDD" id="cd02440">
    <property type="entry name" value="AdoMet_MTases"/>
    <property type="match status" value="1"/>
</dbReference>
<accession>A0ABW0N4L5</accession>
<keyword evidence="2" id="KW-0489">Methyltransferase</keyword>
<dbReference type="RefSeq" id="WP_345173666.1">
    <property type="nucleotide sequence ID" value="NZ_BAABFQ010000005.1"/>
</dbReference>